<feature type="compositionally biased region" description="Low complexity" evidence="1">
    <location>
        <begin position="122"/>
        <end position="131"/>
    </location>
</feature>
<protein>
    <submittedName>
        <fullName evidence="2">Uncharacterized protein</fullName>
    </submittedName>
</protein>
<evidence type="ECO:0000256" key="1">
    <source>
        <dbReference type="SAM" id="MobiDB-lite"/>
    </source>
</evidence>
<feature type="non-terminal residue" evidence="2">
    <location>
        <position position="296"/>
    </location>
</feature>
<dbReference type="EMBL" id="CAJNNV010001141">
    <property type="protein sequence ID" value="CAE8584381.1"/>
    <property type="molecule type" value="Genomic_DNA"/>
</dbReference>
<feature type="non-terminal residue" evidence="2">
    <location>
        <position position="1"/>
    </location>
</feature>
<keyword evidence="3" id="KW-1185">Reference proteome</keyword>
<evidence type="ECO:0000313" key="3">
    <source>
        <dbReference type="Proteomes" id="UP000654075"/>
    </source>
</evidence>
<feature type="region of interest" description="Disordered" evidence="1">
    <location>
        <begin position="66"/>
        <end position="95"/>
    </location>
</feature>
<proteinExistence type="predicted"/>
<sequence>VPSSFVVRGRPVGLDVEELADGARSTEAWSHELQSLRKLHCYDVSGLLPGARYRFEVTSLSAQAGALGSTRPSPAASPSASPDTSPRDAPSGTLQLDALGTLGSSALVDRAALLSASESNASRSVEVQMPLRPRPRTPGRPMLVDRYLGGDLVLQWKPRDSAALEDGSVRGQPAYTGAGVDFQLYWDVPPGSEDGTLAAPDEAAEMAAEAEDAEQLDGHLEASEPPDSLDLGATLDLRQVAAGDQAVAGDQSGERVRTRRVFWPCSAPFWVRRTADGMVECIVRPPPPEGSSFSSA</sequence>
<comment type="caution">
    <text evidence="2">The sequence shown here is derived from an EMBL/GenBank/DDBJ whole genome shotgun (WGS) entry which is preliminary data.</text>
</comment>
<feature type="region of interest" description="Disordered" evidence="1">
    <location>
        <begin position="209"/>
        <end position="230"/>
    </location>
</feature>
<gene>
    <name evidence="2" type="ORF">PGLA1383_LOCUS3318</name>
</gene>
<feature type="compositionally biased region" description="Low complexity" evidence="1">
    <location>
        <begin position="69"/>
        <end position="91"/>
    </location>
</feature>
<dbReference type="AlphaFoldDB" id="A0A813DEI9"/>
<organism evidence="2 3">
    <name type="scientific">Polarella glacialis</name>
    <name type="common">Dinoflagellate</name>
    <dbReference type="NCBI Taxonomy" id="89957"/>
    <lineage>
        <taxon>Eukaryota</taxon>
        <taxon>Sar</taxon>
        <taxon>Alveolata</taxon>
        <taxon>Dinophyceae</taxon>
        <taxon>Suessiales</taxon>
        <taxon>Suessiaceae</taxon>
        <taxon>Polarella</taxon>
    </lineage>
</organism>
<feature type="region of interest" description="Disordered" evidence="1">
    <location>
        <begin position="122"/>
        <end position="141"/>
    </location>
</feature>
<accession>A0A813DEI9</accession>
<reference evidence="2" key="1">
    <citation type="submission" date="2021-02" db="EMBL/GenBank/DDBJ databases">
        <authorList>
            <person name="Dougan E. K."/>
            <person name="Rhodes N."/>
            <person name="Thang M."/>
            <person name="Chan C."/>
        </authorList>
    </citation>
    <scope>NUCLEOTIDE SEQUENCE</scope>
</reference>
<name>A0A813DEI9_POLGL</name>
<dbReference type="Proteomes" id="UP000654075">
    <property type="component" value="Unassembled WGS sequence"/>
</dbReference>
<evidence type="ECO:0000313" key="2">
    <source>
        <dbReference type="EMBL" id="CAE8584381.1"/>
    </source>
</evidence>